<dbReference type="SUPFAM" id="SSF52172">
    <property type="entry name" value="CheY-like"/>
    <property type="match status" value="1"/>
</dbReference>
<name>A0AAD8KC37_TARER</name>
<reference evidence="9" key="1">
    <citation type="journal article" date="2023" name="bioRxiv">
        <title>Improved chromosome-level genome assembly for marigold (Tagetes erecta).</title>
        <authorList>
            <person name="Jiang F."/>
            <person name="Yuan L."/>
            <person name="Wang S."/>
            <person name="Wang H."/>
            <person name="Xu D."/>
            <person name="Wang A."/>
            <person name="Fan W."/>
        </authorList>
    </citation>
    <scope>NUCLEOTIDE SEQUENCE</scope>
    <source>
        <strain evidence="9">WSJ</strain>
        <tissue evidence="9">Leaf</tissue>
    </source>
</reference>
<evidence type="ECO:0000256" key="4">
    <source>
        <dbReference type="ARBA" id="ARBA00023242"/>
    </source>
</evidence>
<dbReference type="Gene3D" id="1.10.10.60">
    <property type="entry name" value="Homeodomain-like"/>
    <property type="match status" value="1"/>
</dbReference>
<organism evidence="9 10">
    <name type="scientific">Tagetes erecta</name>
    <name type="common">African marigold</name>
    <dbReference type="NCBI Taxonomy" id="13708"/>
    <lineage>
        <taxon>Eukaryota</taxon>
        <taxon>Viridiplantae</taxon>
        <taxon>Streptophyta</taxon>
        <taxon>Embryophyta</taxon>
        <taxon>Tracheophyta</taxon>
        <taxon>Spermatophyta</taxon>
        <taxon>Magnoliopsida</taxon>
        <taxon>eudicotyledons</taxon>
        <taxon>Gunneridae</taxon>
        <taxon>Pentapetalae</taxon>
        <taxon>asterids</taxon>
        <taxon>campanulids</taxon>
        <taxon>Asterales</taxon>
        <taxon>Asteraceae</taxon>
        <taxon>Asteroideae</taxon>
        <taxon>Heliantheae alliance</taxon>
        <taxon>Tageteae</taxon>
        <taxon>Tagetes</taxon>
    </lineage>
</organism>
<dbReference type="InterPro" id="IPR006447">
    <property type="entry name" value="Myb_dom_plants"/>
</dbReference>
<evidence type="ECO:0000313" key="10">
    <source>
        <dbReference type="Proteomes" id="UP001229421"/>
    </source>
</evidence>
<dbReference type="AlphaFoldDB" id="A0AAD8KC37"/>
<dbReference type="GO" id="GO:0005634">
    <property type="term" value="C:nucleus"/>
    <property type="evidence" value="ECO:0007669"/>
    <property type="project" value="UniProtKB-SubCell"/>
</dbReference>
<comment type="caution">
    <text evidence="5">Lacks conserved residue(s) required for the propagation of feature annotation.</text>
</comment>
<protein>
    <recommendedName>
        <fullName evidence="11">HTH myb-type domain-containing protein</fullName>
    </recommendedName>
</protein>
<dbReference type="InterPro" id="IPR001005">
    <property type="entry name" value="SANT/Myb"/>
</dbReference>
<feature type="domain" description="Response regulatory" evidence="7">
    <location>
        <begin position="76"/>
        <end position="191"/>
    </location>
</feature>
<keyword evidence="3" id="KW-0804">Transcription</keyword>
<dbReference type="InterPro" id="IPR001789">
    <property type="entry name" value="Sig_transdc_resp-reg_receiver"/>
</dbReference>
<dbReference type="EMBL" id="JAUHHV010000006">
    <property type="protein sequence ID" value="KAK1420170.1"/>
    <property type="molecule type" value="Genomic_DNA"/>
</dbReference>
<proteinExistence type="predicted"/>
<keyword evidence="2" id="KW-0805">Transcription regulation</keyword>
<evidence type="ECO:0000256" key="1">
    <source>
        <dbReference type="ARBA" id="ARBA00004123"/>
    </source>
</evidence>
<feature type="domain" description="HTH myb-type" evidence="8">
    <location>
        <begin position="229"/>
        <end position="288"/>
    </location>
</feature>
<evidence type="ECO:0000256" key="3">
    <source>
        <dbReference type="ARBA" id="ARBA00023163"/>
    </source>
</evidence>
<evidence type="ECO:0000259" key="8">
    <source>
        <dbReference type="PROSITE" id="PS51294"/>
    </source>
</evidence>
<comment type="caution">
    <text evidence="9">The sequence shown here is derived from an EMBL/GenBank/DDBJ whole genome shotgun (WGS) entry which is preliminary data.</text>
</comment>
<accession>A0AAD8KC37</accession>
<gene>
    <name evidence="9" type="ORF">QVD17_21544</name>
</gene>
<evidence type="ECO:0008006" key="11">
    <source>
        <dbReference type="Google" id="ProtNLM"/>
    </source>
</evidence>
<dbReference type="PROSITE" id="PS51294">
    <property type="entry name" value="HTH_MYB"/>
    <property type="match status" value="1"/>
</dbReference>
<evidence type="ECO:0000259" key="7">
    <source>
        <dbReference type="PROSITE" id="PS50110"/>
    </source>
</evidence>
<sequence>MMWRLILMVKVVSHATKKFGVQIMQDASSDVFIIENLENLQIKIVCSTFSYPHHKKMSIRNSLGKFSQSVQAKDICILLVNDDYICQKIVAGMLDDCRYEAFSYAREMDALNMIREKKDETELVFTNVHRTYAKRHGIIEHIEKKFKLKIILMSPDADDINVSTVSGSSVTVYFMKSLSVNEMNSLWETALAREKNKNESSGKLSLKEKVGSKRTADDDDYDDEQHGITEKKPRVVWSKEMHQKFLEAVAQLGDDKAFPKKIVELMNVPGLTRANVASHLQKYRSCKKRAQEAFTGLSYDFTDSFGFKRLQESFQQSHWNPFQMGSRHTTTTPFNFNYYKSRSIMPQRLSLLKTIRLKPDHNYSIYGDETKNILLRSIEDRRVHQNTSFAGLRFARDGKSVVFGHNNHLSSSSVQQQPSFTETGYDNYTHFAPVLTSFTPQQSSVPPLGTADESVSINSQLSSLAALLDFDDPMPATMTQLQPSEAPPGFDWSNVATQPPSSAASTWSDWDEQLMFTCQQQQQQQQQLTVITPPQSAGLQWTDWAEPPIFSPQQPPSGNTANVSSDIFSDFTSPSLPPEFCELGAVGDDDILDATAVSVFDDLLFDNEELT</sequence>
<comment type="subcellular location">
    <subcellularLocation>
        <location evidence="1">Nucleus</location>
    </subcellularLocation>
</comment>
<dbReference type="Proteomes" id="UP001229421">
    <property type="component" value="Unassembled WGS sequence"/>
</dbReference>
<dbReference type="PANTHER" id="PTHR31442">
    <property type="entry name" value="HOMEODOMAIN-LIKE SUPERFAMILY PROTEIN-RELATED"/>
    <property type="match status" value="1"/>
</dbReference>
<dbReference type="PROSITE" id="PS50110">
    <property type="entry name" value="RESPONSE_REGULATORY"/>
    <property type="match status" value="1"/>
</dbReference>
<dbReference type="Pfam" id="PF00249">
    <property type="entry name" value="Myb_DNA-binding"/>
    <property type="match status" value="1"/>
</dbReference>
<dbReference type="InterPro" id="IPR017930">
    <property type="entry name" value="Myb_dom"/>
</dbReference>
<feature type="region of interest" description="Disordered" evidence="6">
    <location>
        <begin position="198"/>
        <end position="227"/>
    </location>
</feature>
<keyword evidence="4" id="KW-0539">Nucleus</keyword>
<evidence type="ECO:0000256" key="5">
    <source>
        <dbReference type="PROSITE-ProRule" id="PRU00169"/>
    </source>
</evidence>
<dbReference type="InterPro" id="IPR044841">
    <property type="entry name" value="LUX/BOA-like"/>
</dbReference>
<dbReference type="GO" id="GO:0003677">
    <property type="term" value="F:DNA binding"/>
    <property type="evidence" value="ECO:0007669"/>
    <property type="project" value="InterPro"/>
</dbReference>
<keyword evidence="10" id="KW-1185">Reference proteome</keyword>
<dbReference type="PANTHER" id="PTHR31442:SF28">
    <property type="entry name" value="TWO-COMPONENT RESPONSE REGULATOR ORR26"/>
    <property type="match status" value="1"/>
</dbReference>
<dbReference type="InterPro" id="IPR011006">
    <property type="entry name" value="CheY-like_superfamily"/>
</dbReference>
<dbReference type="GO" id="GO:0000160">
    <property type="term" value="P:phosphorelay signal transduction system"/>
    <property type="evidence" value="ECO:0007669"/>
    <property type="project" value="InterPro"/>
</dbReference>
<feature type="compositionally biased region" description="Basic and acidic residues" evidence="6">
    <location>
        <begin position="198"/>
        <end position="216"/>
    </location>
</feature>
<evidence type="ECO:0000256" key="2">
    <source>
        <dbReference type="ARBA" id="ARBA00023015"/>
    </source>
</evidence>
<dbReference type="SUPFAM" id="SSF46689">
    <property type="entry name" value="Homeodomain-like"/>
    <property type="match status" value="1"/>
</dbReference>
<dbReference type="InterPro" id="IPR009057">
    <property type="entry name" value="Homeodomain-like_sf"/>
</dbReference>
<dbReference type="NCBIfam" id="TIGR01557">
    <property type="entry name" value="myb_SHAQKYF"/>
    <property type="match status" value="1"/>
</dbReference>
<evidence type="ECO:0000256" key="6">
    <source>
        <dbReference type="SAM" id="MobiDB-lite"/>
    </source>
</evidence>
<evidence type="ECO:0000313" key="9">
    <source>
        <dbReference type="EMBL" id="KAK1420170.1"/>
    </source>
</evidence>
<dbReference type="GO" id="GO:0003700">
    <property type="term" value="F:DNA-binding transcription factor activity"/>
    <property type="evidence" value="ECO:0007669"/>
    <property type="project" value="InterPro"/>
</dbReference>
<dbReference type="Gene3D" id="3.40.50.2300">
    <property type="match status" value="1"/>
</dbReference>
<dbReference type="FunFam" id="1.10.10.60:FF:000007">
    <property type="entry name" value="Two-component response regulator"/>
    <property type="match status" value="1"/>
</dbReference>